<evidence type="ECO:0000313" key="2">
    <source>
        <dbReference type="EMBL" id="VFQ60030.1"/>
    </source>
</evidence>
<reference evidence="2 3" key="1">
    <citation type="submission" date="2018-04" db="EMBL/GenBank/DDBJ databases">
        <authorList>
            <person name="Vogel A."/>
        </authorList>
    </citation>
    <scope>NUCLEOTIDE SEQUENCE [LARGE SCALE GENOMIC DNA]</scope>
</reference>
<protein>
    <submittedName>
        <fullName evidence="2">Uncharacterized protein</fullName>
    </submittedName>
</protein>
<dbReference type="AlphaFoldDB" id="A0A484K3H2"/>
<feature type="region of interest" description="Disordered" evidence="1">
    <location>
        <begin position="1"/>
        <end position="30"/>
    </location>
</feature>
<dbReference type="EMBL" id="OOIL02000093">
    <property type="protein sequence ID" value="VFQ60030.1"/>
    <property type="molecule type" value="Genomic_DNA"/>
</dbReference>
<dbReference type="Proteomes" id="UP000595140">
    <property type="component" value="Unassembled WGS sequence"/>
</dbReference>
<sequence length="94" mass="9922">MHDISIAAPTHTSPAATVEEEEGDNHTAGGNSLFLAPKLAITLTESKRTKSITTVTIRFVIIAMHASDRWSSVMPPKSVVAKVSLLPQKTAAAA</sequence>
<evidence type="ECO:0000313" key="3">
    <source>
        <dbReference type="Proteomes" id="UP000595140"/>
    </source>
</evidence>
<keyword evidence="3" id="KW-1185">Reference proteome</keyword>
<gene>
    <name evidence="2" type="ORF">CCAM_LOCUS1806</name>
</gene>
<accession>A0A484K3H2</accession>
<organism evidence="2 3">
    <name type="scientific">Cuscuta campestris</name>
    <dbReference type="NCBI Taxonomy" id="132261"/>
    <lineage>
        <taxon>Eukaryota</taxon>
        <taxon>Viridiplantae</taxon>
        <taxon>Streptophyta</taxon>
        <taxon>Embryophyta</taxon>
        <taxon>Tracheophyta</taxon>
        <taxon>Spermatophyta</taxon>
        <taxon>Magnoliopsida</taxon>
        <taxon>eudicotyledons</taxon>
        <taxon>Gunneridae</taxon>
        <taxon>Pentapetalae</taxon>
        <taxon>asterids</taxon>
        <taxon>lamiids</taxon>
        <taxon>Solanales</taxon>
        <taxon>Convolvulaceae</taxon>
        <taxon>Cuscuteae</taxon>
        <taxon>Cuscuta</taxon>
        <taxon>Cuscuta subgen. Grammica</taxon>
        <taxon>Cuscuta sect. Cleistogrammica</taxon>
    </lineage>
</organism>
<evidence type="ECO:0000256" key="1">
    <source>
        <dbReference type="SAM" id="MobiDB-lite"/>
    </source>
</evidence>
<proteinExistence type="predicted"/>
<name>A0A484K3H2_9ASTE</name>